<dbReference type="InterPro" id="IPR022418">
    <property type="entry name" value="Porphobilinogen_deaminase_C"/>
</dbReference>
<dbReference type="Proteomes" id="UP000782312">
    <property type="component" value="Unassembled WGS sequence"/>
</dbReference>
<dbReference type="PIRSF" id="PIRSF001438">
    <property type="entry name" value="4pyrrol_synth_OHMeBilane_synth"/>
    <property type="match status" value="1"/>
</dbReference>
<dbReference type="PANTHER" id="PTHR11557">
    <property type="entry name" value="PORPHOBILINOGEN DEAMINASE"/>
    <property type="match status" value="1"/>
</dbReference>
<dbReference type="Pfam" id="PF03900">
    <property type="entry name" value="Porphobil_deamC"/>
    <property type="match status" value="1"/>
</dbReference>
<name>A0A932I1B2_UNCTE</name>
<evidence type="ECO:0000313" key="11">
    <source>
        <dbReference type="EMBL" id="MBI3129554.1"/>
    </source>
</evidence>
<dbReference type="Gene3D" id="3.40.190.10">
    <property type="entry name" value="Periplasmic binding protein-like II"/>
    <property type="match status" value="2"/>
</dbReference>
<dbReference type="EMBL" id="JACPUR010000041">
    <property type="protein sequence ID" value="MBI3129554.1"/>
    <property type="molecule type" value="Genomic_DNA"/>
</dbReference>
<protein>
    <recommendedName>
        <fullName evidence="8">Porphobilinogen deaminase</fullName>
        <shortName evidence="8">PBG</shortName>
        <ecNumber evidence="8">2.5.1.61</ecNumber>
    </recommendedName>
    <alternativeName>
        <fullName evidence="8">Hydroxymethylbilane synthase</fullName>
        <shortName evidence="8">HMBS</shortName>
    </alternativeName>
    <alternativeName>
        <fullName evidence="8">Pre-uroporphyrinogen synthase</fullName>
    </alternativeName>
</protein>
<dbReference type="AlphaFoldDB" id="A0A932I1B2"/>
<dbReference type="SUPFAM" id="SSF54782">
    <property type="entry name" value="Porphobilinogen deaminase (hydroxymethylbilane synthase), C-terminal domain"/>
    <property type="match status" value="1"/>
</dbReference>
<evidence type="ECO:0000256" key="5">
    <source>
        <dbReference type="ARBA" id="ARBA00022679"/>
    </source>
</evidence>
<comment type="cofactor">
    <cofactor evidence="8">
        <name>dipyrromethane</name>
        <dbReference type="ChEBI" id="CHEBI:60342"/>
    </cofactor>
    <text evidence="8">Binds 1 dipyrromethane group covalently.</text>
</comment>
<evidence type="ECO:0000256" key="3">
    <source>
        <dbReference type="ARBA" id="ARBA00005638"/>
    </source>
</evidence>
<dbReference type="FunFam" id="3.40.190.10:FF:000005">
    <property type="entry name" value="Porphobilinogen deaminase"/>
    <property type="match status" value="1"/>
</dbReference>
<keyword evidence="6 8" id="KW-0627">Porphyrin biosynthesis</keyword>
<comment type="pathway">
    <text evidence="2">Porphyrin-containing compound metabolism; protoporphyrin-IX biosynthesis; coproporphyrinogen-III from 5-aminolevulinate: step 2/4.</text>
</comment>
<comment type="caution">
    <text evidence="11">The sequence shown here is derived from an EMBL/GenBank/DDBJ whole genome shotgun (WGS) entry which is preliminary data.</text>
</comment>
<gene>
    <name evidence="8 11" type="primary">hemC</name>
    <name evidence="11" type="ORF">HYZ11_18250</name>
</gene>
<dbReference type="PROSITE" id="PS00533">
    <property type="entry name" value="PORPHOBILINOGEN_DEAM"/>
    <property type="match status" value="1"/>
</dbReference>
<dbReference type="EC" id="2.5.1.61" evidence="8"/>
<dbReference type="CDD" id="cd13646">
    <property type="entry name" value="PBP2_EcHMBS_like"/>
    <property type="match status" value="1"/>
</dbReference>
<dbReference type="GO" id="GO:0006782">
    <property type="term" value="P:protoporphyrinogen IX biosynthetic process"/>
    <property type="evidence" value="ECO:0007669"/>
    <property type="project" value="UniProtKB-UniRule"/>
</dbReference>
<proteinExistence type="inferred from homology"/>
<dbReference type="HAMAP" id="MF_00260">
    <property type="entry name" value="Porphobil_deam"/>
    <property type="match status" value="1"/>
</dbReference>
<dbReference type="Pfam" id="PF01379">
    <property type="entry name" value="Porphobil_deam"/>
    <property type="match status" value="1"/>
</dbReference>
<dbReference type="NCBIfam" id="TIGR00212">
    <property type="entry name" value="hemC"/>
    <property type="match status" value="1"/>
</dbReference>
<dbReference type="GO" id="GO:0004418">
    <property type="term" value="F:hydroxymethylbilane synthase activity"/>
    <property type="evidence" value="ECO:0007669"/>
    <property type="project" value="UniProtKB-UniRule"/>
</dbReference>
<dbReference type="FunFam" id="3.40.190.10:FF:000004">
    <property type="entry name" value="Porphobilinogen deaminase"/>
    <property type="match status" value="1"/>
</dbReference>
<comment type="similarity">
    <text evidence="3 8">Belongs to the HMBS family.</text>
</comment>
<feature type="domain" description="Porphobilinogen deaminase C-terminal" evidence="10">
    <location>
        <begin position="225"/>
        <end position="292"/>
    </location>
</feature>
<comment type="function">
    <text evidence="1 8">Tetrapolymerization of the monopyrrole PBG into the hydroxymethylbilane pre-uroporphyrinogen in several discrete steps.</text>
</comment>
<evidence type="ECO:0000256" key="2">
    <source>
        <dbReference type="ARBA" id="ARBA00004735"/>
    </source>
</evidence>
<evidence type="ECO:0000313" key="12">
    <source>
        <dbReference type="Proteomes" id="UP000782312"/>
    </source>
</evidence>
<feature type="domain" description="Porphobilinogen deaminase N-terminal" evidence="9">
    <location>
        <begin position="4"/>
        <end position="210"/>
    </location>
</feature>
<dbReference type="InterPro" id="IPR022419">
    <property type="entry name" value="Porphobilin_deaminase_cofac_BS"/>
</dbReference>
<dbReference type="PRINTS" id="PR00151">
    <property type="entry name" value="PORPHBDMNASE"/>
</dbReference>
<dbReference type="GO" id="GO:0005737">
    <property type="term" value="C:cytoplasm"/>
    <property type="evidence" value="ECO:0007669"/>
    <property type="project" value="UniProtKB-UniRule"/>
</dbReference>
<dbReference type="SUPFAM" id="SSF53850">
    <property type="entry name" value="Periplasmic binding protein-like II"/>
    <property type="match status" value="1"/>
</dbReference>
<evidence type="ECO:0000259" key="10">
    <source>
        <dbReference type="Pfam" id="PF03900"/>
    </source>
</evidence>
<organism evidence="11 12">
    <name type="scientific">Tectimicrobiota bacterium</name>
    <dbReference type="NCBI Taxonomy" id="2528274"/>
    <lineage>
        <taxon>Bacteria</taxon>
        <taxon>Pseudomonadati</taxon>
        <taxon>Nitrospinota/Tectimicrobiota group</taxon>
        <taxon>Candidatus Tectimicrobiota</taxon>
    </lineage>
</organism>
<dbReference type="PANTHER" id="PTHR11557:SF0">
    <property type="entry name" value="PORPHOBILINOGEN DEAMINASE"/>
    <property type="match status" value="1"/>
</dbReference>
<evidence type="ECO:0000256" key="4">
    <source>
        <dbReference type="ARBA" id="ARBA00011245"/>
    </source>
</evidence>
<accession>A0A932I1B2</accession>
<sequence length="307" mass="32972">MSSLRLGTRGSTLALAQARQMAARLRELHPGLEVEEIIIRTKGDEVLDSPLYQVGGKGLFVKEIEEALLDGRIDLAVHSLKDLPSELPPGLVLGVVPEREEPWDVLISRGGESIRNLAPGSKVGTSSLRRRAQLLRYRKDLQILDMRGNVDTRLRKVEQGVVDAAILAAAGLNRLGRGDRATEVLAPELMLPAVAQGALGIEAREGDARTLGLLAPLEHLPTRQAVEAERAVMARLEGGCKVPLAAFAEPRRGRLHLRALVASLDGTRIAEAEGEGGPEEAVALGDEVARRIVASGGREILDEIRVA</sequence>
<evidence type="ECO:0000256" key="7">
    <source>
        <dbReference type="ARBA" id="ARBA00048169"/>
    </source>
</evidence>
<comment type="miscellaneous">
    <text evidence="8">The porphobilinogen subunits are added to the dipyrromethane group.</text>
</comment>
<dbReference type="InterPro" id="IPR000860">
    <property type="entry name" value="HemC"/>
</dbReference>
<feature type="modified residue" description="S-(dipyrrolylmethanemethyl)cysteine" evidence="8">
    <location>
        <position position="240"/>
    </location>
</feature>
<dbReference type="InterPro" id="IPR022417">
    <property type="entry name" value="Porphobilin_deaminase_N"/>
</dbReference>
<keyword evidence="5 8" id="KW-0808">Transferase</keyword>
<reference evidence="11" key="1">
    <citation type="submission" date="2020-07" db="EMBL/GenBank/DDBJ databases">
        <title>Huge and variable diversity of episymbiotic CPR bacteria and DPANN archaea in groundwater ecosystems.</title>
        <authorList>
            <person name="He C.Y."/>
            <person name="Keren R."/>
            <person name="Whittaker M."/>
            <person name="Farag I.F."/>
            <person name="Doudna J."/>
            <person name="Cate J.H.D."/>
            <person name="Banfield J.F."/>
        </authorList>
    </citation>
    <scope>NUCLEOTIDE SEQUENCE</scope>
    <source>
        <strain evidence="11">NC_groundwater_763_Ag_S-0.2um_68_21</strain>
    </source>
</reference>
<evidence type="ECO:0000256" key="6">
    <source>
        <dbReference type="ARBA" id="ARBA00023244"/>
    </source>
</evidence>
<comment type="catalytic activity">
    <reaction evidence="7 8">
        <text>4 porphobilinogen + H2O = hydroxymethylbilane + 4 NH4(+)</text>
        <dbReference type="Rhea" id="RHEA:13185"/>
        <dbReference type="ChEBI" id="CHEBI:15377"/>
        <dbReference type="ChEBI" id="CHEBI:28938"/>
        <dbReference type="ChEBI" id="CHEBI:57845"/>
        <dbReference type="ChEBI" id="CHEBI:58126"/>
        <dbReference type="EC" id="2.5.1.61"/>
    </reaction>
</comment>
<evidence type="ECO:0000259" key="9">
    <source>
        <dbReference type="Pfam" id="PF01379"/>
    </source>
</evidence>
<evidence type="ECO:0000256" key="8">
    <source>
        <dbReference type="HAMAP-Rule" id="MF_00260"/>
    </source>
</evidence>
<dbReference type="InterPro" id="IPR036803">
    <property type="entry name" value="Porphobilinogen_deaminase_C_sf"/>
</dbReference>
<evidence type="ECO:0000256" key="1">
    <source>
        <dbReference type="ARBA" id="ARBA00002869"/>
    </source>
</evidence>
<comment type="subunit">
    <text evidence="4 8">Monomer.</text>
</comment>
<dbReference type="Gene3D" id="3.30.160.40">
    <property type="entry name" value="Porphobilinogen deaminase, C-terminal domain"/>
    <property type="match status" value="1"/>
</dbReference>